<dbReference type="SUPFAM" id="SSF81901">
    <property type="entry name" value="HCP-like"/>
    <property type="match status" value="1"/>
</dbReference>
<dbReference type="SMART" id="SM00671">
    <property type="entry name" value="SEL1"/>
    <property type="match status" value="1"/>
</dbReference>
<reference evidence="2" key="1">
    <citation type="submission" date="2018-06" db="EMBL/GenBank/DDBJ databases">
        <authorList>
            <person name="Zhirakovskaya E."/>
        </authorList>
    </citation>
    <scope>NUCLEOTIDE SEQUENCE</scope>
</reference>
<sequence length="155" mass="17435">MYDTGETACTSASIPDSKREVMIFKKYIRLINTAIFCYLVLGTLSSVSAYDFSTGIFEFQQKLAKKGDAQAQYKLAYMFEHGQGTEKNINSAIGWYKKAAKKRYPAATMRLTYIDTQKNGYNAEKHSPWLAKLKQDAGDNDGESLFLLATMHKDG</sequence>
<evidence type="ECO:0000256" key="1">
    <source>
        <dbReference type="SAM" id="Phobius"/>
    </source>
</evidence>
<keyword evidence="1" id="KW-1133">Transmembrane helix</keyword>
<dbReference type="InterPro" id="IPR050767">
    <property type="entry name" value="Sel1_AlgK"/>
</dbReference>
<evidence type="ECO:0008006" key="3">
    <source>
        <dbReference type="Google" id="ProtNLM"/>
    </source>
</evidence>
<dbReference type="PANTHER" id="PTHR11102">
    <property type="entry name" value="SEL-1-LIKE PROTEIN"/>
    <property type="match status" value="1"/>
</dbReference>
<proteinExistence type="predicted"/>
<protein>
    <recommendedName>
        <fullName evidence="3">TETRATRICOPEPTIDE REPEAT FAMILY PROTEIN</fullName>
    </recommendedName>
</protein>
<evidence type="ECO:0000313" key="2">
    <source>
        <dbReference type="EMBL" id="VAW68678.1"/>
    </source>
</evidence>
<dbReference type="InterPro" id="IPR011990">
    <property type="entry name" value="TPR-like_helical_dom_sf"/>
</dbReference>
<accession>A0A3B0XK38</accession>
<feature type="transmembrane region" description="Helical" evidence="1">
    <location>
        <begin position="27"/>
        <end position="50"/>
    </location>
</feature>
<dbReference type="Gene3D" id="1.25.40.10">
    <property type="entry name" value="Tetratricopeptide repeat domain"/>
    <property type="match status" value="1"/>
</dbReference>
<dbReference type="InterPro" id="IPR006597">
    <property type="entry name" value="Sel1-like"/>
</dbReference>
<feature type="non-terminal residue" evidence="2">
    <location>
        <position position="155"/>
    </location>
</feature>
<dbReference type="AlphaFoldDB" id="A0A3B0XK38"/>
<keyword evidence="1" id="KW-0472">Membrane</keyword>
<gene>
    <name evidence="2" type="ORF">MNBD_GAMMA10-3049</name>
</gene>
<dbReference type="Pfam" id="PF08238">
    <property type="entry name" value="Sel1"/>
    <property type="match status" value="1"/>
</dbReference>
<keyword evidence="1" id="KW-0812">Transmembrane</keyword>
<name>A0A3B0XK38_9ZZZZ</name>
<dbReference type="PANTHER" id="PTHR11102:SF160">
    <property type="entry name" value="ERAD-ASSOCIATED E3 UBIQUITIN-PROTEIN LIGASE COMPONENT HRD3"/>
    <property type="match status" value="1"/>
</dbReference>
<organism evidence="2">
    <name type="scientific">hydrothermal vent metagenome</name>
    <dbReference type="NCBI Taxonomy" id="652676"/>
    <lineage>
        <taxon>unclassified sequences</taxon>
        <taxon>metagenomes</taxon>
        <taxon>ecological metagenomes</taxon>
    </lineage>
</organism>
<dbReference type="EMBL" id="UOFJ01000357">
    <property type="protein sequence ID" value="VAW68678.1"/>
    <property type="molecule type" value="Genomic_DNA"/>
</dbReference>